<gene>
    <name evidence="1" type="ORF">B0H67DRAFT_588974</name>
</gene>
<evidence type="ECO:0000313" key="1">
    <source>
        <dbReference type="EMBL" id="KAK0707957.1"/>
    </source>
</evidence>
<proteinExistence type="predicted"/>
<dbReference type="AlphaFoldDB" id="A0AA40A277"/>
<accession>A0AA40A277</accession>
<name>A0AA40A277_9PEZI</name>
<comment type="caution">
    <text evidence="1">The sequence shown here is derived from an EMBL/GenBank/DDBJ whole genome shotgun (WGS) entry which is preliminary data.</text>
</comment>
<keyword evidence="2" id="KW-1185">Reference proteome</keyword>
<sequence length="61" mass="6680">MPEGETYPVTQLLNLSARAWDKLGTDFHIAPKLGAVLKDAGFVSIECYAYLVPVGAWPSDR</sequence>
<evidence type="ECO:0000313" key="2">
    <source>
        <dbReference type="Proteomes" id="UP001172102"/>
    </source>
</evidence>
<dbReference type="Proteomes" id="UP001172102">
    <property type="component" value="Unassembled WGS sequence"/>
</dbReference>
<dbReference type="EMBL" id="JAUKUA010000006">
    <property type="protein sequence ID" value="KAK0707957.1"/>
    <property type="molecule type" value="Genomic_DNA"/>
</dbReference>
<reference evidence="1" key="1">
    <citation type="submission" date="2023-06" db="EMBL/GenBank/DDBJ databases">
        <title>Genome-scale phylogeny and comparative genomics of the fungal order Sordariales.</title>
        <authorList>
            <consortium name="Lawrence Berkeley National Laboratory"/>
            <person name="Hensen N."/>
            <person name="Bonometti L."/>
            <person name="Westerberg I."/>
            <person name="Brannstrom I.O."/>
            <person name="Guillou S."/>
            <person name="Cros-Aarteil S."/>
            <person name="Calhoun S."/>
            <person name="Haridas S."/>
            <person name="Kuo A."/>
            <person name="Mondo S."/>
            <person name="Pangilinan J."/>
            <person name="Riley R."/>
            <person name="Labutti K."/>
            <person name="Andreopoulos B."/>
            <person name="Lipzen A."/>
            <person name="Chen C."/>
            <person name="Yanf M."/>
            <person name="Daum C."/>
            <person name="Ng V."/>
            <person name="Clum A."/>
            <person name="Steindorff A."/>
            <person name="Ohm R."/>
            <person name="Martin F."/>
            <person name="Silar P."/>
            <person name="Natvig D."/>
            <person name="Lalanne C."/>
            <person name="Gautier V."/>
            <person name="Ament-Velasquez S.L."/>
            <person name="Kruys A."/>
            <person name="Hutchinson M.I."/>
            <person name="Powell A.J."/>
            <person name="Barry K."/>
            <person name="Miller A.N."/>
            <person name="Grigoriev I.V."/>
            <person name="Debuchy R."/>
            <person name="Gladieux P."/>
            <person name="Thoren M.H."/>
            <person name="Johannesson H."/>
        </authorList>
    </citation>
    <scope>NUCLEOTIDE SEQUENCE</scope>
    <source>
        <strain evidence="1">SMH4607-1</strain>
    </source>
</reference>
<protein>
    <submittedName>
        <fullName evidence="1">Uncharacterized protein</fullName>
    </submittedName>
</protein>
<organism evidence="1 2">
    <name type="scientific">Lasiosphaeris hirsuta</name>
    <dbReference type="NCBI Taxonomy" id="260670"/>
    <lineage>
        <taxon>Eukaryota</taxon>
        <taxon>Fungi</taxon>
        <taxon>Dikarya</taxon>
        <taxon>Ascomycota</taxon>
        <taxon>Pezizomycotina</taxon>
        <taxon>Sordariomycetes</taxon>
        <taxon>Sordariomycetidae</taxon>
        <taxon>Sordariales</taxon>
        <taxon>Lasiosphaeriaceae</taxon>
        <taxon>Lasiosphaeris</taxon>
    </lineage>
</organism>